<organism evidence="2 3">
    <name type="scientific">Sphaerisporangium krabiense</name>
    <dbReference type="NCBI Taxonomy" id="763782"/>
    <lineage>
        <taxon>Bacteria</taxon>
        <taxon>Bacillati</taxon>
        <taxon>Actinomycetota</taxon>
        <taxon>Actinomycetes</taxon>
        <taxon>Streptosporangiales</taxon>
        <taxon>Streptosporangiaceae</taxon>
        <taxon>Sphaerisporangium</taxon>
    </lineage>
</organism>
<dbReference type="EMBL" id="JACHBR010000003">
    <property type="protein sequence ID" value="MBB5631470.1"/>
    <property type="molecule type" value="Genomic_DNA"/>
</dbReference>
<sequence length="73" mass="7335">MAGPHSSPKDGAQRGAARVVLWLVLLLSAVGGMVAHVADLNGFITAGFGLVALGCAAALIARHRKSRGATGRS</sequence>
<keyword evidence="3" id="KW-1185">Reference proteome</keyword>
<gene>
    <name evidence="2" type="ORF">BJ981_007256</name>
</gene>
<keyword evidence="1" id="KW-0812">Transmembrane</keyword>
<proteinExistence type="predicted"/>
<evidence type="ECO:0000313" key="3">
    <source>
        <dbReference type="Proteomes" id="UP000588112"/>
    </source>
</evidence>
<evidence type="ECO:0000313" key="2">
    <source>
        <dbReference type="EMBL" id="MBB5631470.1"/>
    </source>
</evidence>
<accession>A0A7W8ZCR3</accession>
<evidence type="ECO:0000256" key="1">
    <source>
        <dbReference type="SAM" id="Phobius"/>
    </source>
</evidence>
<comment type="caution">
    <text evidence="2">The sequence shown here is derived from an EMBL/GenBank/DDBJ whole genome shotgun (WGS) entry which is preliminary data.</text>
</comment>
<reference evidence="2 3" key="1">
    <citation type="submission" date="2020-08" db="EMBL/GenBank/DDBJ databases">
        <title>Sequencing the genomes of 1000 actinobacteria strains.</title>
        <authorList>
            <person name="Klenk H.-P."/>
        </authorList>
    </citation>
    <scope>NUCLEOTIDE SEQUENCE [LARGE SCALE GENOMIC DNA]</scope>
    <source>
        <strain evidence="2 3">DSM 45790</strain>
    </source>
</reference>
<keyword evidence="1" id="KW-0472">Membrane</keyword>
<feature type="transmembrane region" description="Helical" evidence="1">
    <location>
        <begin position="19"/>
        <end position="37"/>
    </location>
</feature>
<feature type="transmembrane region" description="Helical" evidence="1">
    <location>
        <begin position="43"/>
        <end position="61"/>
    </location>
</feature>
<name>A0A7W8ZCR3_9ACTN</name>
<protein>
    <submittedName>
        <fullName evidence="2">Uncharacterized protein</fullName>
    </submittedName>
</protein>
<keyword evidence="1" id="KW-1133">Transmembrane helix</keyword>
<dbReference type="Proteomes" id="UP000588112">
    <property type="component" value="Unassembled WGS sequence"/>
</dbReference>
<dbReference type="RefSeq" id="WP_184617953.1">
    <property type="nucleotide sequence ID" value="NZ_BOOS01000006.1"/>
</dbReference>
<dbReference type="AlphaFoldDB" id="A0A7W8ZCR3"/>